<dbReference type="AlphaFoldDB" id="A0A8S3A0R0"/>
<dbReference type="Proteomes" id="UP000676336">
    <property type="component" value="Unassembled WGS sequence"/>
</dbReference>
<evidence type="ECO:0000313" key="2">
    <source>
        <dbReference type="EMBL" id="CAF4734059.1"/>
    </source>
</evidence>
<evidence type="ECO:0000313" key="3">
    <source>
        <dbReference type="Proteomes" id="UP000681720"/>
    </source>
</evidence>
<dbReference type="Proteomes" id="UP000681720">
    <property type="component" value="Unassembled WGS sequence"/>
</dbReference>
<dbReference type="EMBL" id="CAJOBI010133113">
    <property type="protein sequence ID" value="CAF4734059.1"/>
    <property type="molecule type" value="Genomic_DNA"/>
</dbReference>
<organism evidence="1 3">
    <name type="scientific">Rotaria magnacalcarata</name>
    <dbReference type="NCBI Taxonomy" id="392030"/>
    <lineage>
        <taxon>Eukaryota</taxon>
        <taxon>Metazoa</taxon>
        <taxon>Spiralia</taxon>
        <taxon>Gnathifera</taxon>
        <taxon>Rotifera</taxon>
        <taxon>Eurotatoria</taxon>
        <taxon>Bdelloidea</taxon>
        <taxon>Philodinida</taxon>
        <taxon>Philodinidae</taxon>
        <taxon>Rotaria</taxon>
    </lineage>
</organism>
<evidence type="ECO:0000313" key="1">
    <source>
        <dbReference type="EMBL" id="CAF4685671.1"/>
    </source>
</evidence>
<feature type="non-terminal residue" evidence="1">
    <location>
        <position position="65"/>
    </location>
</feature>
<accession>A0A8S3A0R0</accession>
<sequence length="65" mass="7446">MLYYIFRKEFTDSIIKIQSRSMIDRDDLVDKIANDPNIIPLKGVIGPSPLRELIGFHATTSLPRD</sequence>
<comment type="caution">
    <text evidence="1">The sequence shown here is derived from an EMBL/GenBank/DDBJ whole genome shotgun (WGS) entry which is preliminary data.</text>
</comment>
<dbReference type="EMBL" id="CAJOBJ010123034">
    <property type="protein sequence ID" value="CAF4685671.1"/>
    <property type="molecule type" value="Genomic_DNA"/>
</dbReference>
<protein>
    <submittedName>
        <fullName evidence="1">Uncharacterized protein</fullName>
    </submittedName>
</protein>
<gene>
    <name evidence="1" type="ORF">GIL414_LOCUS42455</name>
    <name evidence="2" type="ORF">SMN809_LOCUS44402</name>
</gene>
<proteinExistence type="predicted"/>
<name>A0A8S3A0R0_9BILA</name>
<reference evidence="1" key="1">
    <citation type="submission" date="2021-02" db="EMBL/GenBank/DDBJ databases">
        <authorList>
            <person name="Nowell W R."/>
        </authorList>
    </citation>
    <scope>NUCLEOTIDE SEQUENCE</scope>
</reference>